<gene>
    <name evidence="1" type="ORF">QE152_g15205</name>
</gene>
<comment type="caution">
    <text evidence="1">The sequence shown here is derived from an EMBL/GenBank/DDBJ whole genome shotgun (WGS) entry which is preliminary data.</text>
</comment>
<dbReference type="Proteomes" id="UP001458880">
    <property type="component" value="Unassembled WGS sequence"/>
</dbReference>
<dbReference type="AlphaFoldDB" id="A0AAW1L7V6"/>
<keyword evidence="2" id="KW-1185">Reference proteome</keyword>
<name>A0AAW1L7V6_POPJA</name>
<evidence type="ECO:0000313" key="1">
    <source>
        <dbReference type="EMBL" id="KAK9730428.1"/>
    </source>
</evidence>
<accession>A0AAW1L7V6</accession>
<dbReference type="SUPFAM" id="SSF52266">
    <property type="entry name" value="SGNH hydrolase"/>
    <property type="match status" value="1"/>
</dbReference>
<organism evidence="1 2">
    <name type="scientific">Popillia japonica</name>
    <name type="common">Japanese beetle</name>
    <dbReference type="NCBI Taxonomy" id="7064"/>
    <lineage>
        <taxon>Eukaryota</taxon>
        <taxon>Metazoa</taxon>
        <taxon>Ecdysozoa</taxon>
        <taxon>Arthropoda</taxon>
        <taxon>Hexapoda</taxon>
        <taxon>Insecta</taxon>
        <taxon>Pterygota</taxon>
        <taxon>Neoptera</taxon>
        <taxon>Endopterygota</taxon>
        <taxon>Coleoptera</taxon>
        <taxon>Polyphaga</taxon>
        <taxon>Scarabaeiformia</taxon>
        <taxon>Scarabaeidae</taxon>
        <taxon>Rutelinae</taxon>
        <taxon>Popillia</taxon>
    </lineage>
</organism>
<dbReference type="Gene3D" id="3.40.50.12690">
    <property type="match status" value="1"/>
</dbReference>
<proteinExistence type="predicted"/>
<evidence type="ECO:0000313" key="2">
    <source>
        <dbReference type="Proteomes" id="UP001458880"/>
    </source>
</evidence>
<dbReference type="EMBL" id="JASPKY010000147">
    <property type="protein sequence ID" value="KAK9730428.1"/>
    <property type="molecule type" value="Genomic_DNA"/>
</dbReference>
<protein>
    <recommendedName>
        <fullName evidence="3">SGNH/GDSL hydrolase family protein</fullName>
    </recommendedName>
</protein>
<sequence>MFPRTKTRQNNTLRSTFNRQHRQKILILGDSHVRNTAKILQSTMDKDVYSAQAICKPNATFKDIVNDIANLTRDFTEHDFVIIQAVSNDVLKRELTVKNDFMEYVFMELKRELVKNDFMEYVFMELAKTNVIFLSIPYWSGRSVLNNLIYDYNCRVYNIIQSFSMQNISFVETNRVLGGVCSMRDGLH</sequence>
<reference evidence="1 2" key="1">
    <citation type="journal article" date="2024" name="BMC Genomics">
        <title>De novo assembly and annotation of Popillia japonica's genome with initial clues to its potential as an invasive pest.</title>
        <authorList>
            <person name="Cucini C."/>
            <person name="Boschi S."/>
            <person name="Funari R."/>
            <person name="Cardaioli E."/>
            <person name="Iannotti N."/>
            <person name="Marturano G."/>
            <person name="Paoli F."/>
            <person name="Bruttini M."/>
            <person name="Carapelli A."/>
            <person name="Frati F."/>
            <person name="Nardi F."/>
        </authorList>
    </citation>
    <scope>NUCLEOTIDE SEQUENCE [LARGE SCALE GENOMIC DNA]</scope>
    <source>
        <strain evidence="1">DMR45628</strain>
    </source>
</reference>
<evidence type="ECO:0008006" key="3">
    <source>
        <dbReference type="Google" id="ProtNLM"/>
    </source>
</evidence>